<name>A0A2Z6E5P6_9GAMM</name>
<feature type="transmembrane region" description="Helical" evidence="2">
    <location>
        <begin position="136"/>
        <end position="153"/>
    </location>
</feature>
<dbReference type="Proteomes" id="UP000270530">
    <property type="component" value="Chromosome"/>
</dbReference>
<dbReference type="KEGG" id="rbd:ALSL_1127"/>
<evidence type="ECO:0008006" key="5">
    <source>
        <dbReference type="Google" id="ProtNLM"/>
    </source>
</evidence>
<evidence type="ECO:0000313" key="4">
    <source>
        <dbReference type="Proteomes" id="UP000270530"/>
    </source>
</evidence>
<reference evidence="4" key="2">
    <citation type="submission" date="2018-06" db="EMBL/GenBank/DDBJ databases">
        <title>Genome sequence of Rhodanobacteraceae bacterium strain Dysh456.</title>
        <authorList>
            <person name="Fukui M."/>
        </authorList>
    </citation>
    <scope>NUCLEOTIDE SEQUENCE [LARGE SCALE GENOMIC DNA]</scope>
    <source>
        <strain evidence="4">Dysh456</strain>
    </source>
</reference>
<gene>
    <name evidence="3" type="ORF">ALSL_1127</name>
</gene>
<feature type="region of interest" description="Disordered" evidence="1">
    <location>
        <begin position="67"/>
        <end position="94"/>
    </location>
</feature>
<evidence type="ECO:0000256" key="2">
    <source>
        <dbReference type="SAM" id="Phobius"/>
    </source>
</evidence>
<sequence length="155" mass="17075">MRIRVLAFARLLHLYLGVFSAPMLLFFAITGGLQTYDLHMPAKDGGYQPPAWLASLGMLHKKQFLAAPRRPPSEAKPASGEGDRQAAASRPRTEARTPPARVLWPMKLFFALISFALALSVATGVYLAYRYTRRPWRVSAIVLAGIVVPVLLACL</sequence>
<keyword evidence="4" id="KW-1185">Reference proteome</keyword>
<dbReference type="AlphaFoldDB" id="A0A2Z6E5P6"/>
<keyword evidence="2" id="KW-0812">Transmembrane</keyword>
<dbReference type="RefSeq" id="WP_231700303.1">
    <property type="nucleotide sequence ID" value="NZ_AP018560.1"/>
</dbReference>
<keyword evidence="2" id="KW-1133">Transmembrane helix</keyword>
<reference evidence="4" key="1">
    <citation type="submission" date="2018-04" db="EMBL/GenBank/DDBJ databases">
        <authorList>
            <person name="Watanabe M."/>
            <person name="Kojima H."/>
        </authorList>
    </citation>
    <scope>NUCLEOTIDE SEQUENCE [LARGE SCALE GENOMIC DNA]</scope>
    <source>
        <strain evidence="4">Dysh456</strain>
    </source>
</reference>
<evidence type="ECO:0000256" key="1">
    <source>
        <dbReference type="SAM" id="MobiDB-lite"/>
    </source>
</evidence>
<accession>A0A2Z6E5P6</accession>
<organism evidence="3 4">
    <name type="scientific">Aerosticca soli</name>
    <dbReference type="NCBI Taxonomy" id="2010829"/>
    <lineage>
        <taxon>Bacteria</taxon>
        <taxon>Pseudomonadati</taxon>
        <taxon>Pseudomonadota</taxon>
        <taxon>Gammaproteobacteria</taxon>
        <taxon>Lysobacterales</taxon>
        <taxon>Rhodanobacteraceae</taxon>
        <taxon>Aerosticca</taxon>
    </lineage>
</organism>
<dbReference type="EMBL" id="AP018560">
    <property type="protein sequence ID" value="BBD79789.1"/>
    <property type="molecule type" value="Genomic_DNA"/>
</dbReference>
<protein>
    <recommendedName>
        <fullName evidence="5">Iron-regulated membrane protein</fullName>
    </recommendedName>
</protein>
<feature type="transmembrane region" description="Helical" evidence="2">
    <location>
        <begin position="108"/>
        <end position="129"/>
    </location>
</feature>
<keyword evidence="2" id="KW-0472">Membrane</keyword>
<evidence type="ECO:0000313" key="3">
    <source>
        <dbReference type="EMBL" id="BBD79789.1"/>
    </source>
</evidence>
<proteinExistence type="predicted"/>
<feature type="transmembrane region" description="Helical" evidence="2">
    <location>
        <begin position="12"/>
        <end position="33"/>
    </location>
</feature>